<sequence>MDGVGPGLGDEQIRGTQRLVFCWAHVRREFVEAEQVAPACAQVLSRIGQL</sequence>
<dbReference type="EMBL" id="CP022163">
    <property type="protein sequence ID" value="ATB29251.1"/>
    <property type="molecule type" value="Genomic_DNA"/>
</dbReference>
<feature type="domain" description="Transposase IS66 central" evidence="1">
    <location>
        <begin position="18"/>
        <end position="50"/>
    </location>
</feature>
<organism evidence="2 3">
    <name type="scientific">Melittangium boletus DSM 14713</name>
    <dbReference type="NCBI Taxonomy" id="1294270"/>
    <lineage>
        <taxon>Bacteria</taxon>
        <taxon>Pseudomonadati</taxon>
        <taxon>Myxococcota</taxon>
        <taxon>Myxococcia</taxon>
        <taxon>Myxococcales</taxon>
        <taxon>Cystobacterineae</taxon>
        <taxon>Archangiaceae</taxon>
        <taxon>Melittangium</taxon>
    </lineage>
</organism>
<accession>A0A250IDM7</accession>
<dbReference type="RefSeq" id="WP_157774937.1">
    <property type="nucleotide sequence ID" value="NZ_CP022163.1"/>
</dbReference>
<evidence type="ECO:0000313" key="3">
    <source>
        <dbReference type="Proteomes" id="UP000217289"/>
    </source>
</evidence>
<dbReference type="KEGG" id="mbd:MEBOL_002700"/>
<name>A0A250IDM7_9BACT</name>
<evidence type="ECO:0000313" key="2">
    <source>
        <dbReference type="EMBL" id="ATB29251.1"/>
    </source>
</evidence>
<keyword evidence="3" id="KW-1185">Reference proteome</keyword>
<evidence type="ECO:0000259" key="1">
    <source>
        <dbReference type="Pfam" id="PF03050"/>
    </source>
</evidence>
<proteinExistence type="predicted"/>
<dbReference type="AlphaFoldDB" id="A0A250IDM7"/>
<reference evidence="2 3" key="1">
    <citation type="submission" date="2017-06" db="EMBL/GenBank/DDBJ databases">
        <authorList>
            <person name="Kim H.J."/>
            <person name="Triplett B.A."/>
        </authorList>
    </citation>
    <scope>NUCLEOTIDE SEQUENCE [LARGE SCALE GENOMIC DNA]</scope>
    <source>
        <strain evidence="2 3">DSM 14713</strain>
    </source>
</reference>
<dbReference type="Pfam" id="PF03050">
    <property type="entry name" value="DDE_Tnp_IS66"/>
    <property type="match status" value="1"/>
</dbReference>
<dbReference type="OrthoDB" id="9800877at2"/>
<protein>
    <recommendedName>
        <fullName evidence="1">Transposase IS66 central domain-containing protein</fullName>
    </recommendedName>
</protein>
<gene>
    <name evidence="2" type="ORF">MEBOL_002700</name>
</gene>
<dbReference type="Proteomes" id="UP000217289">
    <property type="component" value="Chromosome"/>
</dbReference>
<dbReference type="InterPro" id="IPR004291">
    <property type="entry name" value="Transposase_IS66_central"/>
</dbReference>